<evidence type="ECO:0000256" key="1">
    <source>
        <dbReference type="ARBA" id="ARBA00004141"/>
    </source>
</evidence>
<dbReference type="AlphaFoldDB" id="A0A1W4XKB4"/>
<dbReference type="InterPro" id="IPR036259">
    <property type="entry name" value="MFS_trans_sf"/>
</dbReference>
<evidence type="ECO:0000313" key="8">
    <source>
        <dbReference type="RefSeq" id="XP_018332825.1"/>
    </source>
</evidence>
<evidence type="ECO:0000256" key="5">
    <source>
        <dbReference type="ARBA" id="ARBA00023136"/>
    </source>
</evidence>
<gene>
    <name evidence="8" type="primary">LOC108742232</name>
</gene>
<dbReference type="Pfam" id="PF07690">
    <property type="entry name" value="MFS_1"/>
    <property type="match status" value="1"/>
</dbReference>
<dbReference type="Proteomes" id="UP000192223">
    <property type="component" value="Unplaced"/>
</dbReference>
<dbReference type="GO" id="GO:0022857">
    <property type="term" value="F:transmembrane transporter activity"/>
    <property type="evidence" value="ECO:0007669"/>
    <property type="project" value="InterPro"/>
</dbReference>
<feature type="transmembrane region" description="Helical" evidence="6">
    <location>
        <begin position="88"/>
        <end position="108"/>
    </location>
</feature>
<dbReference type="InterPro" id="IPR050930">
    <property type="entry name" value="MFS_Vesicular_Transporter"/>
</dbReference>
<feature type="transmembrane region" description="Helical" evidence="6">
    <location>
        <begin position="324"/>
        <end position="346"/>
    </location>
</feature>
<dbReference type="PANTHER" id="PTHR23506:SF23">
    <property type="entry name" value="GH10249P"/>
    <property type="match status" value="1"/>
</dbReference>
<feature type="transmembrane region" description="Helical" evidence="6">
    <location>
        <begin position="358"/>
        <end position="380"/>
    </location>
</feature>
<feature type="transmembrane region" description="Helical" evidence="6">
    <location>
        <begin position="234"/>
        <end position="254"/>
    </location>
</feature>
<accession>A0A1W4XKB4</accession>
<keyword evidence="5 6" id="KW-0472">Membrane</keyword>
<dbReference type="InParanoid" id="A0A1W4XKB4"/>
<name>A0A1W4XKB4_AGRPL</name>
<feature type="transmembrane region" description="Helical" evidence="6">
    <location>
        <begin position="392"/>
        <end position="412"/>
    </location>
</feature>
<evidence type="ECO:0000256" key="4">
    <source>
        <dbReference type="ARBA" id="ARBA00022989"/>
    </source>
</evidence>
<dbReference type="Gene3D" id="1.20.1250.20">
    <property type="entry name" value="MFS general substrate transporter like domains"/>
    <property type="match status" value="1"/>
</dbReference>
<reference evidence="8" key="1">
    <citation type="submission" date="2025-08" db="UniProtKB">
        <authorList>
            <consortium name="RefSeq"/>
        </authorList>
    </citation>
    <scope>IDENTIFICATION</scope>
    <source>
        <tissue evidence="8">Entire body</tissue>
    </source>
</reference>
<keyword evidence="3 6" id="KW-0812">Transmembrane</keyword>
<dbReference type="PANTHER" id="PTHR23506">
    <property type="entry name" value="GH10249P"/>
    <property type="match status" value="1"/>
</dbReference>
<organism evidence="7 8">
    <name type="scientific">Agrilus planipennis</name>
    <name type="common">Emerald ash borer</name>
    <name type="synonym">Agrilus marcopoli</name>
    <dbReference type="NCBI Taxonomy" id="224129"/>
    <lineage>
        <taxon>Eukaryota</taxon>
        <taxon>Metazoa</taxon>
        <taxon>Ecdysozoa</taxon>
        <taxon>Arthropoda</taxon>
        <taxon>Hexapoda</taxon>
        <taxon>Insecta</taxon>
        <taxon>Pterygota</taxon>
        <taxon>Neoptera</taxon>
        <taxon>Endopterygota</taxon>
        <taxon>Coleoptera</taxon>
        <taxon>Polyphaga</taxon>
        <taxon>Elateriformia</taxon>
        <taxon>Buprestoidea</taxon>
        <taxon>Buprestidae</taxon>
        <taxon>Agrilinae</taxon>
        <taxon>Agrilus</taxon>
    </lineage>
</organism>
<dbReference type="RefSeq" id="XP_018332825.1">
    <property type="nucleotide sequence ID" value="XM_018477323.1"/>
</dbReference>
<evidence type="ECO:0000256" key="3">
    <source>
        <dbReference type="ARBA" id="ARBA00022692"/>
    </source>
</evidence>
<dbReference type="InterPro" id="IPR011701">
    <property type="entry name" value="MFS"/>
</dbReference>
<evidence type="ECO:0000256" key="6">
    <source>
        <dbReference type="SAM" id="Phobius"/>
    </source>
</evidence>
<comment type="subcellular location">
    <subcellularLocation>
        <location evidence="1">Membrane</location>
        <topology evidence="1">Multi-pass membrane protein</topology>
    </subcellularLocation>
</comment>
<dbReference type="GeneID" id="108742232"/>
<evidence type="ECO:0000313" key="7">
    <source>
        <dbReference type="Proteomes" id="UP000192223"/>
    </source>
</evidence>
<feature type="transmembrane region" description="Helical" evidence="6">
    <location>
        <begin position="120"/>
        <end position="143"/>
    </location>
</feature>
<feature type="transmembrane region" description="Helical" evidence="6">
    <location>
        <begin position="476"/>
        <end position="496"/>
    </location>
</feature>
<dbReference type="SUPFAM" id="SSF103473">
    <property type="entry name" value="MFS general substrate transporter"/>
    <property type="match status" value="1"/>
</dbReference>
<evidence type="ECO:0000256" key="2">
    <source>
        <dbReference type="ARBA" id="ARBA00022448"/>
    </source>
</evidence>
<dbReference type="GO" id="GO:0016020">
    <property type="term" value="C:membrane"/>
    <property type="evidence" value="ECO:0007669"/>
    <property type="project" value="UniProtKB-SubCell"/>
</dbReference>
<proteinExistence type="predicted"/>
<sequence>MSNNFHCCPSDYKQVLLLYPYKSYRESKTECNEEEHVGDFESRVVRASDKINSDKARSYPSNIIVKSRTKKRRATATIDEMRAAARHIIYSVSFLDSLCFGLIVPLLTPRILSLGGSHTVAGIFISLQILCQLLSVPLINSFSKKFGYKSSLQKMLLINLITLYLLGLTESCFNLILIRSIYSLTNQTVYLCINILKEIMPKEEHFNIANTLHASSVGGFVVGAVSGGYLFELYGFWEVCLVSCGFNFGAIVLLKNRNAFKPLQQMQEKDDKSSSGTKESISESTTKRSIIKKSSVLDEFVDEVYINIASAVVNFDSDVFSNQLFLFLSHFLFTLSGTIFFTKYPILLKVNYNASAVIIGYTVAYQRMIIFVVNFTSGFIKSYFSLDKIDNIVNVFFMLNIGFIGLCFAPLYEIYLLCFIPMIVAKTIVNDFWRSPTVVVENKRESIGETLDVLGKLTEVIIPSIFGVFCDMYLELALQVFVLVPLMTMLIFLPFTDRGPLKDSVKTKVKKND</sequence>
<keyword evidence="2" id="KW-0813">Transport</keyword>
<protein>
    <submittedName>
        <fullName evidence="8">Major facilitator superfamily domain-containing protein 9-like</fullName>
    </submittedName>
</protein>
<dbReference type="KEGG" id="apln:108742232"/>
<keyword evidence="7" id="KW-1185">Reference proteome</keyword>
<feature type="transmembrane region" description="Helical" evidence="6">
    <location>
        <begin position="155"/>
        <end position="178"/>
    </location>
</feature>
<keyword evidence="4 6" id="KW-1133">Transmembrane helix</keyword>
<dbReference type="OrthoDB" id="10262656at2759"/>